<sequence length="91" mass="10115">MNMTHHFDVRANQRGIKKDLVDLTLDLGDLEGDKIVLTSKIIDTEMKGLQRRMKLLSEARKKGGVVVVTDGGNLITAYRKSSFNAKLAKNS</sequence>
<accession>A0A1M4N478</accession>
<evidence type="ECO:0000313" key="2">
    <source>
        <dbReference type="Proteomes" id="UP000184085"/>
    </source>
</evidence>
<dbReference type="EMBL" id="FMJB01000059">
    <property type="protein sequence ID" value="SCM68735.1"/>
    <property type="molecule type" value="Genomic_DNA"/>
</dbReference>
<dbReference type="Proteomes" id="UP000184085">
    <property type="component" value="Unassembled WGS sequence"/>
</dbReference>
<dbReference type="AlphaFoldDB" id="A0A1M4N478"/>
<organism evidence="1 2">
    <name type="scientific">Donghicola eburneus</name>
    <dbReference type="NCBI Taxonomy" id="393278"/>
    <lineage>
        <taxon>Bacteria</taxon>
        <taxon>Pseudomonadati</taxon>
        <taxon>Pseudomonadota</taxon>
        <taxon>Alphaproteobacteria</taxon>
        <taxon>Rhodobacterales</taxon>
        <taxon>Roseobacteraceae</taxon>
        <taxon>Donghicola</taxon>
    </lineage>
</organism>
<dbReference type="RefSeq" id="WP_072707588.1">
    <property type="nucleotide sequence ID" value="NZ_FMJB01000059.1"/>
</dbReference>
<evidence type="ECO:0008006" key="3">
    <source>
        <dbReference type="Google" id="ProtNLM"/>
    </source>
</evidence>
<keyword evidence="2" id="KW-1185">Reference proteome</keyword>
<proteinExistence type="predicted"/>
<name>A0A1M4N478_9RHOB</name>
<protein>
    <recommendedName>
        <fullName evidence="3">DUF4258 domain-containing protein</fullName>
    </recommendedName>
</protein>
<reference evidence="2" key="1">
    <citation type="submission" date="2016-09" db="EMBL/GenBank/DDBJ databases">
        <authorList>
            <person name="Wibberg D."/>
        </authorList>
    </citation>
    <scope>NUCLEOTIDE SEQUENCE [LARGE SCALE GENOMIC DNA]</scope>
</reference>
<gene>
    <name evidence="1" type="ORF">KARMA_2962</name>
</gene>
<evidence type="ECO:0000313" key="1">
    <source>
        <dbReference type="EMBL" id="SCM68735.1"/>
    </source>
</evidence>